<evidence type="ECO:0000313" key="2">
    <source>
        <dbReference type="Proteomes" id="UP000717328"/>
    </source>
</evidence>
<dbReference type="AlphaFoldDB" id="A0A9P7FMZ2"/>
<gene>
    <name evidence="1" type="ORF">H0H81_004257</name>
</gene>
<keyword evidence="2" id="KW-1185">Reference proteome</keyword>
<reference evidence="1" key="1">
    <citation type="submission" date="2021-02" db="EMBL/GenBank/DDBJ databases">
        <authorList>
            <person name="Nieuwenhuis M."/>
            <person name="Van De Peppel L.J.J."/>
        </authorList>
    </citation>
    <scope>NUCLEOTIDE SEQUENCE</scope>
    <source>
        <strain evidence="1">D49</strain>
    </source>
</reference>
<organism evidence="1 2">
    <name type="scientific">Sphagnurus paluster</name>
    <dbReference type="NCBI Taxonomy" id="117069"/>
    <lineage>
        <taxon>Eukaryota</taxon>
        <taxon>Fungi</taxon>
        <taxon>Dikarya</taxon>
        <taxon>Basidiomycota</taxon>
        <taxon>Agaricomycotina</taxon>
        <taxon>Agaricomycetes</taxon>
        <taxon>Agaricomycetidae</taxon>
        <taxon>Agaricales</taxon>
        <taxon>Tricholomatineae</taxon>
        <taxon>Lyophyllaceae</taxon>
        <taxon>Sphagnurus</taxon>
    </lineage>
</organism>
<sequence length="120" mass="11508">MGTAIEGVGFVGVVIKVPHEAGEGTVLAAVAIPSVGLAIETAIIHASVVTVMRQTCSMGSSACLAAGFGGVGTMKLAGRVAPVAIEVAGAAGKGVIIRTAVLALLDAGGTGRGVAENRGA</sequence>
<reference evidence="1" key="2">
    <citation type="submission" date="2021-10" db="EMBL/GenBank/DDBJ databases">
        <title>Phylogenomics reveals ancestral predisposition of the termite-cultivated fungus Termitomyces towards a domesticated lifestyle.</title>
        <authorList>
            <person name="Auxier B."/>
            <person name="Grum-Grzhimaylo A."/>
            <person name="Cardenas M.E."/>
            <person name="Lodge J.D."/>
            <person name="Laessoe T."/>
            <person name="Pedersen O."/>
            <person name="Smith M.E."/>
            <person name="Kuyper T.W."/>
            <person name="Franco-Molano E.A."/>
            <person name="Baroni T.J."/>
            <person name="Aanen D.K."/>
        </authorList>
    </citation>
    <scope>NUCLEOTIDE SEQUENCE</scope>
    <source>
        <strain evidence="1">D49</strain>
    </source>
</reference>
<dbReference type="EMBL" id="JABCKI010006804">
    <property type="protein sequence ID" value="KAG5633950.1"/>
    <property type="molecule type" value="Genomic_DNA"/>
</dbReference>
<protein>
    <submittedName>
        <fullName evidence="1">Uncharacterized protein</fullName>
    </submittedName>
</protein>
<accession>A0A9P7FMZ2</accession>
<name>A0A9P7FMZ2_9AGAR</name>
<comment type="caution">
    <text evidence="1">The sequence shown here is derived from an EMBL/GenBank/DDBJ whole genome shotgun (WGS) entry which is preliminary data.</text>
</comment>
<dbReference type="Proteomes" id="UP000717328">
    <property type="component" value="Unassembled WGS sequence"/>
</dbReference>
<evidence type="ECO:0000313" key="1">
    <source>
        <dbReference type="EMBL" id="KAG5633950.1"/>
    </source>
</evidence>
<proteinExistence type="predicted"/>